<keyword evidence="10 16" id="KW-0133">Cell shape</keyword>
<sequence>MEKHSDINSLTNKLEKINSLKVEKNKNLAEFASFKVGGPADIFLTPQNIEAVKKLMPSVIESKLPYFILGKGSNLIISDKGYRGIIIYTGELNSYQIESNLIKAQTGLELKEIADLALENSLSGFEFAAGIPGSLGGALFMNAGAYGGEIKDVILKAEFVDQNGQLIELDKSDLKLAYRTSILQEDNPDWIAVNVSLELKKSATAKIKAKMEDLHQRRWSKQPMELPSAGSIFKRPPGHYTGPLIEKAKMKGYQIGGAQVSTKHAGFIVNKGNASSEDIINLIEKVKEEVYKISGVHLEVEPRFLGEF</sequence>
<gene>
    <name evidence="16" type="primary">murB</name>
    <name evidence="18" type="ORF">C8C76_1353</name>
</gene>
<evidence type="ECO:0000256" key="9">
    <source>
        <dbReference type="ARBA" id="ARBA00022857"/>
    </source>
</evidence>
<evidence type="ECO:0000313" key="19">
    <source>
        <dbReference type="Proteomes" id="UP000244089"/>
    </source>
</evidence>
<dbReference type="InterPro" id="IPR036635">
    <property type="entry name" value="MurB_C_sf"/>
</dbReference>
<evidence type="ECO:0000256" key="6">
    <source>
        <dbReference type="ARBA" id="ARBA00022618"/>
    </source>
</evidence>
<comment type="similarity">
    <text evidence="16">Belongs to the MurB family.</text>
</comment>
<comment type="subcellular location">
    <subcellularLocation>
        <location evidence="3 16">Cytoplasm</location>
    </subcellularLocation>
</comment>
<reference evidence="18 19" key="1">
    <citation type="submission" date="2018-04" db="EMBL/GenBank/DDBJ databases">
        <title>Subsurface microbial communities from deep shales in Ohio and West Virginia, USA.</title>
        <authorList>
            <person name="Wrighton K."/>
        </authorList>
    </citation>
    <scope>NUCLEOTIDE SEQUENCE [LARGE SCALE GENOMIC DNA]</scope>
    <source>
        <strain evidence="18 19">WC1</strain>
    </source>
</reference>
<evidence type="ECO:0000256" key="3">
    <source>
        <dbReference type="ARBA" id="ARBA00004496"/>
    </source>
</evidence>
<keyword evidence="11 16" id="KW-0573">Peptidoglycan synthesis</keyword>
<evidence type="ECO:0000256" key="16">
    <source>
        <dbReference type="HAMAP-Rule" id="MF_00037"/>
    </source>
</evidence>
<dbReference type="GO" id="GO:0005829">
    <property type="term" value="C:cytosol"/>
    <property type="evidence" value="ECO:0007669"/>
    <property type="project" value="TreeGrafter"/>
</dbReference>
<comment type="cofactor">
    <cofactor evidence="1 16">
        <name>FAD</name>
        <dbReference type="ChEBI" id="CHEBI:57692"/>
    </cofactor>
</comment>
<comment type="pathway">
    <text evidence="4 16">Cell wall biogenesis; peptidoglycan biosynthesis.</text>
</comment>
<dbReference type="GO" id="GO:0051301">
    <property type="term" value="P:cell division"/>
    <property type="evidence" value="ECO:0007669"/>
    <property type="project" value="UniProtKB-KW"/>
</dbReference>
<comment type="function">
    <text evidence="2 16">Cell wall formation.</text>
</comment>
<evidence type="ECO:0000256" key="13">
    <source>
        <dbReference type="ARBA" id="ARBA00023306"/>
    </source>
</evidence>
<dbReference type="GO" id="GO:0009252">
    <property type="term" value="P:peptidoglycan biosynthetic process"/>
    <property type="evidence" value="ECO:0007669"/>
    <property type="project" value="UniProtKB-UniRule"/>
</dbReference>
<comment type="caution">
    <text evidence="18">The sequence shown here is derived from an EMBL/GenBank/DDBJ whole genome shotgun (WGS) entry which is preliminary data.</text>
</comment>
<evidence type="ECO:0000313" key="18">
    <source>
        <dbReference type="EMBL" id="PTV93913.1"/>
    </source>
</evidence>
<evidence type="ECO:0000256" key="11">
    <source>
        <dbReference type="ARBA" id="ARBA00022984"/>
    </source>
</evidence>
<keyword evidence="14 16" id="KW-0961">Cell wall biogenesis/degradation</keyword>
<dbReference type="RefSeq" id="WP_108141940.1">
    <property type="nucleotide sequence ID" value="NZ_QAXS01000035.1"/>
</dbReference>
<dbReference type="SUPFAM" id="SSF56194">
    <property type="entry name" value="Uridine diphospho-N-Acetylenolpyruvylglucosamine reductase, MurB, C-terminal domain"/>
    <property type="match status" value="1"/>
</dbReference>
<dbReference type="GO" id="GO:0071949">
    <property type="term" value="F:FAD binding"/>
    <property type="evidence" value="ECO:0007669"/>
    <property type="project" value="InterPro"/>
</dbReference>
<proteinExistence type="inferred from homology"/>
<dbReference type="InterPro" id="IPR036318">
    <property type="entry name" value="FAD-bd_PCMH-like_sf"/>
</dbReference>
<dbReference type="InterPro" id="IPR016169">
    <property type="entry name" value="FAD-bd_PCMH_sub2"/>
</dbReference>
<evidence type="ECO:0000256" key="1">
    <source>
        <dbReference type="ARBA" id="ARBA00001974"/>
    </source>
</evidence>
<dbReference type="Gene3D" id="3.30.43.10">
    <property type="entry name" value="Uridine Diphospho-n-acetylenolpyruvylglucosamine Reductase, domain 2"/>
    <property type="match status" value="1"/>
</dbReference>
<dbReference type="PANTHER" id="PTHR21071">
    <property type="entry name" value="UDP-N-ACETYLENOLPYRUVOYLGLUCOSAMINE REDUCTASE"/>
    <property type="match status" value="1"/>
</dbReference>
<dbReference type="SUPFAM" id="SSF56176">
    <property type="entry name" value="FAD-binding/transporter-associated domain-like"/>
    <property type="match status" value="1"/>
</dbReference>
<dbReference type="Proteomes" id="UP000244089">
    <property type="component" value="Unassembled WGS sequence"/>
</dbReference>
<dbReference type="Gene3D" id="3.30.465.10">
    <property type="match status" value="1"/>
</dbReference>
<evidence type="ECO:0000256" key="10">
    <source>
        <dbReference type="ARBA" id="ARBA00022960"/>
    </source>
</evidence>
<dbReference type="InterPro" id="IPR003170">
    <property type="entry name" value="MurB"/>
</dbReference>
<evidence type="ECO:0000256" key="4">
    <source>
        <dbReference type="ARBA" id="ARBA00004752"/>
    </source>
</evidence>
<evidence type="ECO:0000256" key="12">
    <source>
        <dbReference type="ARBA" id="ARBA00023002"/>
    </source>
</evidence>
<keyword evidence="13 16" id="KW-0131">Cell cycle</keyword>
<evidence type="ECO:0000259" key="17">
    <source>
        <dbReference type="PROSITE" id="PS51387"/>
    </source>
</evidence>
<dbReference type="Pfam" id="PF02873">
    <property type="entry name" value="MurB_C"/>
    <property type="match status" value="1"/>
</dbReference>
<keyword evidence="9 16" id="KW-0521">NADP</keyword>
<accession>A0A2T5RGK4</accession>
<dbReference type="Pfam" id="PF01565">
    <property type="entry name" value="FAD_binding_4"/>
    <property type="match status" value="1"/>
</dbReference>
<dbReference type="EC" id="1.3.1.98" evidence="16"/>
<feature type="active site" evidence="16">
    <location>
        <position position="301"/>
    </location>
</feature>
<keyword evidence="7 16" id="KW-0285">Flavoprotein</keyword>
<dbReference type="AlphaFoldDB" id="A0A2T5RGK4"/>
<keyword evidence="5 16" id="KW-0963">Cytoplasm</keyword>
<evidence type="ECO:0000256" key="7">
    <source>
        <dbReference type="ARBA" id="ARBA00022630"/>
    </source>
</evidence>
<protein>
    <recommendedName>
        <fullName evidence="16">UDP-N-acetylenolpyruvoylglucosamine reductase</fullName>
        <ecNumber evidence="16">1.3.1.98</ecNumber>
    </recommendedName>
    <alternativeName>
        <fullName evidence="16">UDP-N-acetylmuramate dehydrogenase</fullName>
    </alternativeName>
</protein>
<evidence type="ECO:0000256" key="15">
    <source>
        <dbReference type="ARBA" id="ARBA00048914"/>
    </source>
</evidence>
<evidence type="ECO:0000256" key="14">
    <source>
        <dbReference type="ARBA" id="ARBA00023316"/>
    </source>
</evidence>
<dbReference type="HAMAP" id="MF_00037">
    <property type="entry name" value="MurB"/>
    <property type="match status" value="1"/>
</dbReference>
<evidence type="ECO:0000256" key="5">
    <source>
        <dbReference type="ARBA" id="ARBA00022490"/>
    </source>
</evidence>
<dbReference type="GO" id="GO:0008360">
    <property type="term" value="P:regulation of cell shape"/>
    <property type="evidence" value="ECO:0007669"/>
    <property type="project" value="UniProtKB-KW"/>
</dbReference>
<organism evidence="18 19">
    <name type="scientific">Halanaerobium saccharolyticum</name>
    <dbReference type="NCBI Taxonomy" id="43595"/>
    <lineage>
        <taxon>Bacteria</taxon>
        <taxon>Bacillati</taxon>
        <taxon>Bacillota</taxon>
        <taxon>Clostridia</taxon>
        <taxon>Halanaerobiales</taxon>
        <taxon>Halanaerobiaceae</taxon>
        <taxon>Halanaerobium</taxon>
    </lineage>
</organism>
<evidence type="ECO:0000256" key="8">
    <source>
        <dbReference type="ARBA" id="ARBA00022827"/>
    </source>
</evidence>
<dbReference type="PANTHER" id="PTHR21071:SF4">
    <property type="entry name" value="UDP-N-ACETYLENOLPYRUVOYLGLUCOSAMINE REDUCTASE"/>
    <property type="match status" value="1"/>
</dbReference>
<dbReference type="InterPro" id="IPR016166">
    <property type="entry name" value="FAD-bd_PCMH"/>
</dbReference>
<feature type="active site" evidence="16">
    <location>
        <position position="179"/>
    </location>
</feature>
<dbReference type="InterPro" id="IPR006094">
    <property type="entry name" value="Oxid_FAD_bind_N"/>
</dbReference>
<dbReference type="InterPro" id="IPR016167">
    <property type="entry name" value="FAD-bd_PCMH_sub1"/>
</dbReference>
<dbReference type="InterPro" id="IPR011601">
    <property type="entry name" value="MurB_C"/>
</dbReference>
<dbReference type="OrthoDB" id="9804753at2"/>
<evidence type="ECO:0000256" key="2">
    <source>
        <dbReference type="ARBA" id="ARBA00003921"/>
    </source>
</evidence>
<dbReference type="Gene3D" id="3.90.78.10">
    <property type="entry name" value="UDP-N-acetylenolpyruvoylglucosamine reductase, C-terminal domain"/>
    <property type="match status" value="1"/>
</dbReference>
<dbReference type="PROSITE" id="PS51387">
    <property type="entry name" value="FAD_PCMH"/>
    <property type="match status" value="1"/>
</dbReference>
<dbReference type="UniPathway" id="UPA00219"/>
<keyword evidence="6 16" id="KW-0132">Cell division</keyword>
<dbReference type="NCBIfam" id="NF010480">
    <property type="entry name" value="PRK13905.1"/>
    <property type="match status" value="1"/>
</dbReference>
<dbReference type="EMBL" id="QAXS01000035">
    <property type="protein sequence ID" value="PTV93913.1"/>
    <property type="molecule type" value="Genomic_DNA"/>
</dbReference>
<dbReference type="GO" id="GO:0071555">
    <property type="term" value="P:cell wall organization"/>
    <property type="evidence" value="ECO:0007669"/>
    <property type="project" value="UniProtKB-KW"/>
</dbReference>
<feature type="active site" description="Proton donor" evidence="16">
    <location>
        <position position="231"/>
    </location>
</feature>
<keyword evidence="8 16" id="KW-0274">FAD</keyword>
<feature type="domain" description="FAD-binding PCMH-type" evidence="17">
    <location>
        <begin position="35"/>
        <end position="202"/>
    </location>
</feature>
<dbReference type="NCBIfam" id="TIGR00179">
    <property type="entry name" value="murB"/>
    <property type="match status" value="1"/>
</dbReference>
<comment type="catalytic activity">
    <reaction evidence="15 16">
        <text>UDP-N-acetyl-alpha-D-muramate + NADP(+) = UDP-N-acetyl-3-O-(1-carboxyvinyl)-alpha-D-glucosamine + NADPH + H(+)</text>
        <dbReference type="Rhea" id="RHEA:12248"/>
        <dbReference type="ChEBI" id="CHEBI:15378"/>
        <dbReference type="ChEBI" id="CHEBI:57783"/>
        <dbReference type="ChEBI" id="CHEBI:58349"/>
        <dbReference type="ChEBI" id="CHEBI:68483"/>
        <dbReference type="ChEBI" id="CHEBI:70757"/>
        <dbReference type="EC" id="1.3.1.98"/>
    </reaction>
</comment>
<keyword evidence="12 16" id="KW-0560">Oxidoreductase</keyword>
<dbReference type="GO" id="GO:0008762">
    <property type="term" value="F:UDP-N-acetylmuramate dehydrogenase activity"/>
    <property type="evidence" value="ECO:0007669"/>
    <property type="project" value="UniProtKB-UniRule"/>
</dbReference>
<name>A0A2T5RGK4_9FIRM</name>